<dbReference type="EMBL" id="MLJW01004676">
    <property type="protein sequence ID" value="OIQ69527.1"/>
    <property type="molecule type" value="Genomic_DNA"/>
</dbReference>
<evidence type="ECO:0000256" key="1">
    <source>
        <dbReference type="SAM" id="MobiDB-lite"/>
    </source>
</evidence>
<accession>A0A1J5PP29</accession>
<comment type="caution">
    <text evidence="2">The sequence shown here is derived from an EMBL/GenBank/DDBJ whole genome shotgun (WGS) entry which is preliminary data.</text>
</comment>
<gene>
    <name evidence="2" type="ORF">GALL_488700</name>
</gene>
<organism evidence="2">
    <name type="scientific">mine drainage metagenome</name>
    <dbReference type="NCBI Taxonomy" id="410659"/>
    <lineage>
        <taxon>unclassified sequences</taxon>
        <taxon>metagenomes</taxon>
        <taxon>ecological metagenomes</taxon>
    </lineage>
</organism>
<dbReference type="AlphaFoldDB" id="A0A1J5PP29"/>
<feature type="region of interest" description="Disordered" evidence="1">
    <location>
        <begin position="211"/>
        <end position="236"/>
    </location>
</feature>
<name>A0A1J5PP29_9ZZZZ</name>
<reference evidence="2" key="1">
    <citation type="submission" date="2016-10" db="EMBL/GenBank/DDBJ databases">
        <title>Sequence of Gallionella enrichment culture.</title>
        <authorList>
            <person name="Poehlein A."/>
            <person name="Muehling M."/>
            <person name="Daniel R."/>
        </authorList>
    </citation>
    <scope>NUCLEOTIDE SEQUENCE</scope>
</reference>
<evidence type="ECO:0000313" key="2">
    <source>
        <dbReference type="EMBL" id="OIQ69527.1"/>
    </source>
</evidence>
<protein>
    <submittedName>
        <fullName evidence="2">Uncharacterized protein</fullName>
    </submittedName>
</protein>
<sequence length="265" mass="27966">MPALDHVLEPVLHVVAQIIEAVFVVGAVGDIARIGFLALGVVEAVDDDAGGHAEEAVDLTHPFGVASGEIIVNGDDVDALAGQRVEVDRQGCHQRLAFTGLHLGDIALVEHHAANQLHVEMPLSERALGRLADGGEGRNQNIVERLALGESFSEFGGTRLQRLVRKCRQLALQGVDGIDPGLIPLDPPVIGGTEKLAGERADHAKFLYLRSAKPPRRGPPGCLSTHRDASQADPKPGIIRQMSGNSAIQGSTAKNAAKYALSPLT</sequence>
<proteinExistence type="predicted"/>